<evidence type="ECO:0000313" key="7">
    <source>
        <dbReference type="Proteomes" id="UP000433876"/>
    </source>
</evidence>
<evidence type="ECO:0000256" key="5">
    <source>
        <dbReference type="SAM" id="Phobius"/>
    </source>
</evidence>
<dbReference type="InterPro" id="IPR006838">
    <property type="entry name" value="ADTRP_AIG1"/>
</dbReference>
<dbReference type="AlphaFoldDB" id="A0A8S8ZNB6"/>
<dbReference type="VEuPathDB" id="FungiDB:SMAC_08478"/>
<feature type="transmembrane region" description="Helical" evidence="5">
    <location>
        <begin position="130"/>
        <end position="148"/>
    </location>
</feature>
<evidence type="ECO:0000256" key="3">
    <source>
        <dbReference type="ARBA" id="ARBA00022989"/>
    </source>
</evidence>
<feature type="transmembrane region" description="Helical" evidence="5">
    <location>
        <begin position="155"/>
        <end position="173"/>
    </location>
</feature>
<evidence type="ECO:0000256" key="4">
    <source>
        <dbReference type="ARBA" id="ARBA00023136"/>
    </source>
</evidence>
<reference evidence="6 7" key="1">
    <citation type="submission" date="2017-07" db="EMBL/GenBank/DDBJ databases">
        <title>Genome sequence of the Sordaria macrospora wild type strain R19027.</title>
        <authorList>
            <person name="Nowrousian M."/>
            <person name="Teichert I."/>
            <person name="Kueck U."/>
        </authorList>
    </citation>
    <scope>NUCLEOTIDE SEQUENCE [LARGE SCALE GENOMIC DNA]</scope>
    <source>
        <strain evidence="6 7">R19027</strain>
        <tissue evidence="6">Mycelium</tissue>
    </source>
</reference>
<dbReference type="GO" id="GO:0012505">
    <property type="term" value="C:endomembrane system"/>
    <property type="evidence" value="ECO:0007669"/>
    <property type="project" value="UniProtKB-SubCell"/>
</dbReference>
<dbReference type="Proteomes" id="UP000433876">
    <property type="component" value="Unassembled WGS sequence"/>
</dbReference>
<feature type="transmembrane region" description="Helical" evidence="5">
    <location>
        <begin position="90"/>
        <end position="110"/>
    </location>
</feature>
<evidence type="ECO:0000313" key="6">
    <source>
        <dbReference type="EMBL" id="KAA8629802.1"/>
    </source>
</evidence>
<dbReference type="OMA" id="TIAFGYW"/>
<evidence type="ECO:0000256" key="1">
    <source>
        <dbReference type="ARBA" id="ARBA00004127"/>
    </source>
</evidence>
<dbReference type="GO" id="GO:0016020">
    <property type="term" value="C:membrane"/>
    <property type="evidence" value="ECO:0007669"/>
    <property type="project" value="InterPro"/>
</dbReference>
<name>A0A8S8ZNB6_SORMA</name>
<evidence type="ECO:0000256" key="2">
    <source>
        <dbReference type="ARBA" id="ARBA00022692"/>
    </source>
</evidence>
<sequence>MAPATMTRHPLQRVTSPSRSLSALIHSLGMASFMASFTYLQLFPQELHLGYGGHFKFLTIIGLGLALVTFAVGLLADLTLSPSLFKIKNVLSVCSAPLAVLISTLYWGICAINKNLVVPPDMAIPVLPDVGFHAMPAIMLTLDLMLLSPPWTVRGYGAMTISMTIAFLYWGWVELCFSKNGWYPYPIFEILNTWQRVLLFTFSAVLMTVSTMALKWVYGKINGIEKFKKDALHPLKDE</sequence>
<feature type="transmembrane region" description="Helical" evidence="5">
    <location>
        <begin position="55"/>
        <end position="78"/>
    </location>
</feature>
<keyword evidence="2 5" id="KW-0812">Transmembrane</keyword>
<accession>A0A8S8ZNB6</accession>
<keyword evidence="4 5" id="KW-0472">Membrane</keyword>
<evidence type="ECO:0008006" key="8">
    <source>
        <dbReference type="Google" id="ProtNLM"/>
    </source>
</evidence>
<comment type="caution">
    <text evidence="6">The sequence shown here is derived from an EMBL/GenBank/DDBJ whole genome shotgun (WGS) entry which is preliminary data.</text>
</comment>
<comment type="subcellular location">
    <subcellularLocation>
        <location evidence="1">Endomembrane system</location>
        <topology evidence="1">Multi-pass membrane protein</topology>
    </subcellularLocation>
</comment>
<dbReference type="Pfam" id="PF04750">
    <property type="entry name" value="Far-17a_AIG1"/>
    <property type="match status" value="1"/>
</dbReference>
<dbReference type="EMBL" id="NMPR01000123">
    <property type="protein sequence ID" value="KAA8629802.1"/>
    <property type="molecule type" value="Genomic_DNA"/>
</dbReference>
<keyword evidence="3 5" id="KW-1133">Transmembrane helix</keyword>
<organism evidence="6 7">
    <name type="scientific">Sordaria macrospora</name>
    <dbReference type="NCBI Taxonomy" id="5147"/>
    <lineage>
        <taxon>Eukaryota</taxon>
        <taxon>Fungi</taxon>
        <taxon>Dikarya</taxon>
        <taxon>Ascomycota</taxon>
        <taxon>Pezizomycotina</taxon>
        <taxon>Sordariomycetes</taxon>
        <taxon>Sordariomycetidae</taxon>
        <taxon>Sordariales</taxon>
        <taxon>Sordariaceae</taxon>
        <taxon>Sordaria</taxon>
    </lineage>
</organism>
<feature type="transmembrane region" description="Helical" evidence="5">
    <location>
        <begin position="21"/>
        <end position="43"/>
    </location>
</feature>
<dbReference type="PANTHER" id="PTHR10989">
    <property type="entry name" value="ANDROGEN-INDUCED PROTEIN 1-RELATED"/>
    <property type="match status" value="1"/>
</dbReference>
<protein>
    <recommendedName>
        <fullName evidence="8">FAR-17a/AIG1-like protein</fullName>
    </recommendedName>
</protein>
<feature type="transmembrane region" description="Helical" evidence="5">
    <location>
        <begin position="193"/>
        <end position="218"/>
    </location>
</feature>
<dbReference type="PANTHER" id="PTHR10989:SF16">
    <property type="entry name" value="AT02829P-RELATED"/>
    <property type="match status" value="1"/>
</dbReference>
<proteinExistence type="predicted"/>
<gene>
    <name evidence="6" type="ORF">SMACR_08478</name>
</gene>